<dbReference type="Proteomes" id="UP000295773">
    <property type="component" value="Unassembled WGS sequence"/>
</dbReference>
<evidence type="ECO:0000313" key="1">
    <source>
        <dbReference type="EMBL" id="TCU58445.1"/>
    </source>
</evidence>
<protein>
    <submittedName>
        <fullName evidence="1">Uncharacterized protein</fullName>
    </submittedName>
</protein>
<dbReference type="AlphaFoldDB" id="A0A4V2VK35"/>
<dbReference type="EMBL" id="SMBP01000013">
    <property type="protein sequence ID" value="TCU58445.1"/>
    <property type="molecule type" value="Genomic_DNA"/>
</dbReference>
<reference evidence="1 2" key="1">
    <citation type="submission" date="2019-03" db="EMBL/GenBank/DDBJ databases">
        <title>Genomic Encyclopedia of Type Strains, Phase IV (KMG-IV): sequencing the most valuable type-strain genomes for metagenomic binning, comparative biology and taxonomic classification.</title>
        <authorList>
            <person name="Goeker M."/>
        </authorList>
    </citation>
    <scope>NUCLEOTIDE SEQUENCE [LARGE SCALE GENOMIC DNA]</scope>
    <source>
        <strain evidence="1 2">DSM 29481</strain>
    </source>
</reference>
<gene>
    <name evidence="1" type="ORF">EDD61_11369</name>
</gene>
<proteinExistence type="predicted"/>
<evidence type="ECO:0000313" key="2">
    <source>
        <dbReference type="Proteomes" id="UP000295773"/>
    </source>
</evidence>
<accession>A0A4V2VK35</accession>
<name>A0A4V2VK35_9FIRM</name>
<organism evidence="1 2">
    <name type="scientific">Longicatena caecimuris</name>
    <dbReference type="NCBI Taxonomy" id="1796635"/>
    <lineage>
        <taxon>Bacteria</taxon>
        <taxon>Bacillati</taxon>
        <taxon>Bacillota</taxon>
        <taxon>Erysipelotrichia</taxon>
        <taxon>Erysipelotrichales</taxon>
        <taxon>Erysipelotrichaceae</taxon>
        <taxon>Longicatena</taxon>
    </lineage>
</organism>
<keyword evidence="2" id="KW-1185">Reference proteome</keyword>
<comment type="caution">
    <text evidence="1">The sequence shown here is derived from an EMBL/GenBank/DDBJ whole genome shotgun (WGS) entry which is preliminary data.</text>
</comment>
<sequence>MIKLHFFDYGNYDLDIEKELGIQNDVIDFVTDNIQNISFDSTDNEFDLEDNWIFWFKSDSENETLDELNQLISSRIRNESTMKYQITIDEM</sequence>